<evidence type="ECO:0000256" key="8">
    <source>
        <dbReference type="RuleBase" id="RU363032"/>
    </source>
</evidence>
<evidence type="ECO:0000313" key="11">
    <source>
        <dbReference type="Proteomes" id="UP000295030"/>
    </source>
</evidence>
<dbReference type="PROSITE" id="PS50928">
    <property type="entry name" value="ABC_TM1"/>
    <property type="match status" value="1"/>
</dbReference>
<dbReference type="CDD" id="cd06261">
    <property type="entry name" value="TM_PBP2"/>
    <property type="match status" value="1"/>
</dbReference>
<protein>
    <submittedName>
        <fullName evidence="10">Putative spermidine/putrescine transport system permease protein</fullName>
    </submittedName>
</protein>
<evidence type="ECO:0000256" key="7">
    <source>
        <dbReference type="ARBA" id="ARBA00023136"/>
    </source>
</evidence>
<evidence type="ECO:0000256" key="2">
    <source>
        <dbReference type="ARBA" id="ARBA00007069"/>
    </source>
</evidence>
<feature type="transmembrane region" description="Helical" evidence="8">
    <location>
        <begin position="155"/>
        <end position="172"/>
    </location>
</feature>
<evidence type="ECO:0000256" key="6">
    <source>
        <dbReference type="ARBA" id="ARBA00022989"/>
    </source>
</evidence>
<comment type="caution">
    <text evidence="10">The sequence shown here is derived from an EMBL/GenBank/DDBJ whole genome shotgun (WGS) entry which is preliminary data.</text>
</comment>
<evidence type="ECO:0000313" key="10">
    <source>
        <dbReference type="EMBL" id="TCK30381.1"/>
    </source>
</evidence>
<dbReference type="EMBL" id="SMFY01000001">
    <property type="protein sequence ID" value="TCK30381.1"/>
    <property type="molecule type" value="Genomic_DNA"/>
</dbReference>
<dbReference type="PANTHER" id="PTHR42929:SF5">
    <property type="entry name" value="ABC TRANSPORTER PERMEASE PROTEIN"/>
    <property type="match status" value="1"/>
</dbReference>
<reference evidence="10 11" key="1">
    <citation type="submission" date="2019-03" db="EMBL/GenBank/DDBJ databases">
        <title>Genomic Encyclopedia of Type Strains, Phase IV (KMG-IV): sequencing the most valuable type-strain genomes for metagenomic binning, comparative biology and taxonomic classification.</title>
        <authorList>
            <person name="Goeker M."/>
        </authorList>
    </citation>
    <scope>NUCLEOTIDE SEQUENCE [LARGE SCALE GENOMIC DNA]</scope>
    <source>
        <strain evidence="10 11">DSM 101</strain>
    </source>
</reference>
<dbReference type="Proteomes" id="UP000295030">
    <property type="component" value="Unassembled WGS sequence"/>
</dbReference>
<feature type="transmembrane region" description="Helical" evidence="8">
    <location>
        <begin position="95"/>
        <end position="115"/>
    </location>
</feature>
<keyword evidence="4" id="KW-1003">Cell membrane</keyword>
<name>A0A4R1I898_ANCAQ</name>
<keyword evidence="7 8" id="KW-0472">Membrane</keyword>
<dbReference type="InterPro" id="IPR000515">
    <property type="entry name" value="MetI-like"/>
</dbReference>
<gene>
    <name evidence="10" type="ORF">EV667_0469</name>
</gene>
<keyword evidence="3 8" id="KW-0813">Transport</keyword>
<evidence type="ECO:0000256" key="5">
    <source>
        <dbReference type="ARBA" id="ARBA00022692"/>
    </source>
</evidence>
<feature type="transmembrane region" description="Helical" evidence="8">
    <location>
        <begin position="178"/>
        <end position="197"/>
    </location>
</feature>
<dbReference type="InterPro" id="IPR035906">
    <property type="entry name" value="MetI-like_sf"/>
</dbReference>
<feature type="transmembrane region" description="Helical" evidence="8">
    <location>
        <begin position="276"/>
        <end position="298"/>
    </location>
</feature>
<dbReference type="GO" id="GO:0005886">
    <property type="term" value="C:plasma membrane"/>
    <property type="evidence" value="ECO:0007669"/>
    <property type="project" value="UniProtKB-SubCell"/>
</dbReference>
<dbReference type="SUPFAM" id="SSF161098">
    <property type="entry name" value="MetI-like"/>
    <property type="match status" value="1"/>
</dbReference>
<organism evidence="10 11">
    <name type="scientific">Ancylobacter aquaticus</name>
    <dbReference type="NCBI Taxonomy" id="100"/>
    <lineage>
        <taxon>Bacteria</taxon>
        <taxon>Pseudomonadati</taxon>
        <taxon>Pseudomonadota</taxon>
        <taxon>Alphaproteobacteria</taxon>
        <taxon>Hyphomicrobiales</taxon>
        <taxon>Xanthobacteraceae</taxon>
        <taxon>Ancylobacter</taxon>
    </lineage>
</organism>
<feature type="domain" description="ABC transmembrane type-1" evidence="9">
    <location>
        <begin position="89"/>
        <end position="297"/>
    </location>
</feature>
<feature type="transmembrane region" description="Helical" evidence="8">
    <location>
        <begin position="121"/>
        <end position="143"/>
    </location>
</feature>
<evidence type="ECO:0000256" key="4">
    <source>
        <dbReference type="ARBA" id="ARBA00022475"/>
    </source>
</evidence>
<comment type="similarity">
    <text evidence="2">Belongs to the binding-protein-dependent transport system permease family. CysTW subfamily.</text>
</comment>
<feature type="transmembrane region" description="Helical" evidence="8">
    <location>
        <begin position="31"/>
        <end position="54"/>
    </location>
</feature>
<sequence>MSLDLTEGSRPIPVVAAASGVAARRRRLLPAFVLLGPVVVFFLAVFIIPVGLMVRYSFLQQMPDGTLSDTFTLANYIRLGAVDLYRNVIITTLRISLFTTIGAMLLAYPLALVIARGPALIGRAITVLVIAPLLVNVVVRAYGWRIILGNGNSGVLNWALSSIGLGPVEILYTEWAVIIGSMQVFLPMMVLPLAAAIGRIDPAVEDAARTLGGSSLAVFRRVTLPLSVPGLGVGCTLVFSLTASSFILPALLGGSFTKMLGTLVEEQILTVFDWPFGAAIATAMVLIVMAINLAYMALIERRFRSRATEAA</sequence>
<evidence type="ECO:0000256" key="1">
    <source>
        <dbReference type="ARBA" id="ARBA00004651"/>
    </source>
</evidence>
<dbReference type="RefSeq" id="WP_207907659.1">
    <property type="nucleotide sequence ID" value="NZ_SMFY01000001.1"/>
</dbReference>
<evidence type="ECO:0000259" key="9">
    <source>
        <dbReference type="PROSITE" id="PS50928"/>
    </source>
</evidence>
<keyword evidence="11" id="KW-1185">Reference proteome</keyword>
<dbReference type="Pfam" id="PF00528">
    <property type="entry name" value="BPD_transp_1"/>
    <property type="match status" value="1"/>
</dbReference>
<evidence type="ECO:0000256" key="3">
    <source>
        <dbReference type="ARBA" id="ARBA00022448"/>
    </source>
</evidence>
<comment type="subcellular location">
    <subcellularLocation>
        <location evidence="1 8">Cell membrane</location>
        <topology evidence="1 8">Multi-pass membrane protein</topology>
    </subcellularLocation>
</comment>
<accession>A0A4R1I898</accession>
<proteinExistence type="inferred from homology"/>
<dbReference type="PANTHER" id="PTHR42929">
    <property type="entry name" value="INNER MEMBRANE ABC TRANSPORTER PERMEASE PROTEIN YDCU-RELATED-RELATED"/>
    <property type="match status" value="1"/>
</dbReference>
<feature type="transmembrane region" description="Helical" evidence="8">
    <location>
        <begin position="230"/>
        <end position="256"/>
    </location>
</feature>
<dbReference type="GO" id="GO:0055085">
    <property type="term" value="P:transmembrane transport"/>
    <property type="evidence" value="ECO:0007669"/>
    <property type="project" value="InterPro"/>
</dbReference>
<keyword evidence="6 8" id="KW-1133">Transmembrane helix</keyword>
<dbReference type="AlphaFoldDB" id="A0A4R1I898"/>
<dbReference type="Gene3D" id="1.10.3720.10">
    <property type="entry name" value="MetI-like"/>
    <property type="match status" value="1"/>
</dbReference>
<keyword evidence="5 8" id="KW-0812">Transmembrane</keyword>